<evidence type="ECO:0000313" key="3">
    <source>
        <dbReference type="Proteomes" id="UP000198346"/>
    </source>
</evidence>
<dbReference type="InterPro" id="IPR036286">
    <property type="entry name" value="LexA/Signal_pep-like_sf"/>
</dbReference>
<keyword evidence="3" id="KW-1185">Reference proteome</keyword>
<gene>
    <name evidence="2" type="ORF">SAMN06297382_2342</name>
</gene>
<dbReference type="InterPro" id="IPR039418">
    <property type="entry name" value="LexA-like"/>
</dbReference>
<dbReference type="Gene3D" id="1.10.260.40">
    <property type="entry name" value="lambda repressor-like DNA-binding domains"/>
    <property type="match status" value="1"/>
</dbReference>
<accession>A0A239PWP9</accession>
<dbReference type="SMART" id="SM00530">
    <property type="entry name" value="HTH_XRE"/>
    <property type="match status" value="1"/>
</dbReference>
<proteinExistence type="predicted"/>
<dbReference type="SUPFAM" id="SSF51306">
    <property type="entry name" value="LexA/Signal peptidase"/>
    <property type="match status" value="1"/>
</dbReference>
<dbReference type="SUPFAM" id="SSF47413">
    <property type="entry name" value="lambda repressor-like DNA-binding domains"/>
    <property type="match status" value="1"/>
</dbReference>
<dbReference type="AlphaFoldDB" id="A0A239PWP9"/>
<name>A0A239PWP9_9PROT</name>
<protein>
    <submittedName>
        <fullName evidence="2">Peptidase S24-like</fullName>
    </submittedName>
</protein>
<reference evidence="2 3" key="1">
    <citation type="submission" date="2017-07" db="EMBL/GenBank/DDBJ databases">
        <authorList>
            <person name="Sun Z.S."/>
            <person name="Albrecht U."/>
            <person name="Echele G."/>
            <person name="Lee C.C."/>
        </authorList>
    </citation>
    <scope>NUCLEOTIDE SEQUENCE [LARGE SCALE GENOMIC DNA]</scope>
    <source>
        <strain evidence="2 3">CGMCC 1.12710</strain>
    </source>
</reference>
<dbReference type="Gene3D" id="2.10.109.10">
    <property type="entry name" value="Umud Fragment, subunit A"/>
    <property type="match status" value="1"/>
</dbReference>
<organism evidence="2 3">
    <name type="scientific">Amphiplicatus metriothermophilus</name>
    <dbReference type="NCBI Taxonomy" id="1519374"/>
    <lineage>
        <taxon>Bacteria</taxon>
        <taxon>Pseudomonadati</taxon>
        <taxon>Pseudomonadota</taxon>
        <taxon>Alphaproteobacteria</taxon>
        <taxon>Parvularculales</taxon>
        <taxon>Parvularculaceae</taxon>
        <taxon>Amphiplicatus</taxon>
    </lineage>
</organism>
<dbReference type="PROSITE" id="PS50943">
    <property type="entry name" value="HTH_CROC1"/>
    <property type="match status" value="1"/>
</dbReference>
<dbReference type="CDD" id="cd00093">
    <property type="entry name" value="HTH_XRE"/>
    <property type="match status" value="1"/>
</dbReference>
<dbReference type="EMBL" id="FZQA01000005">
    <property type="protein sequence ID" value="SNT74751.1"/>
    <property type="molecule type" value="Genomic_DNA"/>
</dbReference>
<feature type="domain" description="HTH cro/C1-type" evidence="1">
    <location>
        <begin position="24"/>
        <end position="63"/>
    </location>
</feature>
<dbReference type="GO" id="GO:0003677">
    <property type="term" value="F:DNA binding"/>
    <property type="evidence" value="ECO:0007669"/>
    <property type="project" value="InterPro"/>
</dbReference>
<dbReference type="Proteomes" id="UP000198346">
    <property type="component" value="Unassembled WGS sequence"/>
</dbReference>
<dbReference type="OrthoDB" id="9792157at2"/>
<dbReference type="CDD" id="cd06529">
    <property type="entry name" value="S24_LexA-like"/>
    <property type="match status" value="1"/>
</dbReference>
<dbReference type="Pfam" id="PF01381">
    <property type="entry name" value="HTH_3"/>
    <property type="match status" value="1"/>
</dbReference>
<evidence type="ECO:0000313" key="2">
    <source>
        <dbReference type="EMBL" id="SNT74751.1"/>
    </source>
</evidence>
<sequence length="219" mass="23674">MSSDIEWIRAALRRDPTKTRAGIAAVLGVDKSAVTRLLSGERQLKFHEAEKIAAYLGVAPPFNPPGALADRGRDFAAEGAGSEADRVASADEAAPIYAATALSEGRWSLARHEAPVDWRPRAPHFANAARVFGFYAPDDAMAPRFMAGEIVWVDPARPARPGDDVLFIEKRRGAGPETVILAALLAAGPIRLEGRQHRAGAAVRLDARRWSALHVLPRY</sequence>
<dbReference type="InterPro" id="IPR001387">
    <property type="entry name" value="Cro/C1-type_HTH"/>
</dbReference>
<dbReference type="RefSeq" id="WP_143266010.1">
    <property type="nucleotide sequence ID" value="NZ_FZQA01000005.1"/>
</dbReference>
<dbReference type="InterPro" id="IPR010982">
    <property type="entry name" value="Lambda_DNA-bd_dom_sf"/>
</dbReference>
<evidence type="ECO:0000259" key="1">
    <source>
        <dbReference type="PROSITE" id="PS50943"/>
    </source>
</evidence>